<accession>A0A3E0X349</accession>
<dbReference type="OrthoDB" id="9770715at2"/>
<dbReference type="CDD" id="cd00077">
    <property type="entry name" value="HDc"/>
    <property type="match status" value="1"/>
</dbReference>
<dbReference type="SMART" id="SM00471">
    <property type="entry name" value="HDc"/>
    <property type="match status" value="1"/>
</dbReference>
<protein>
    <recommendedName>
        <fullName evidence="1">HDOD domain-containing protein</fullName>
    </recommendedName>
</protein>
<organism evidence="2 3">
    <name type="scientific">Alkalilimnicola ehrlichii</name>
    <dbReference type="NCBI Taxonomy" id="351052"/>
    <lineage>
        <taxon>Bacteria</taxon>
        <taxon>Pseudomonadati</taxon>
        <taxon>Pseudomonadota</taxon>
        <taxon>Gammaproteobacteria</taxon>
        <taxon>Chromatiales</taxon>
        <taxon>Ectothiorhodospiraceae</taxon>
        <taxon>Alkalilimnicola</taxon>
    </lineage>
</organism>
<sequence length="288" mass="31574">MTPEALVANAGGLVSLPRTYHRVSEMLDDPRFTAAEIGRVINHDPALTARVLKVVNSAPYRQPKKVENIATAIAVLGTRSLHDVLLATSVASVFSDINSQLVDVQDFWHHSIYCGILARLIGKRLGIANEGRLFTAGLLHDLGKLVIYRQQPLAASKILREVNLSRRPAYQVEQEILGFDHAAVGAALLKSWDLPEVYTEVVAHHHTPNLCADYCTEANIVHVANALSKLVEPGYKRWPPADSRLDLHPSVAEHVKLAAEEIAELQLEADVQSIDIFSNLFSGAAVPR</sequence>
<reference evidence="3" key="1">
    <citation type="submission" date="2017-05" db="EMBL/GenBank/DDBJ databases">
        <authorList>
            <person name="Sharma S."/>
            <person name="Sidhu C."/>
            <person name="Pinnaka A.K."/>
        </authorList>
    </citation>
    <scope>NUCLEOTIDE SEQUENCE [LARGE SCALE GENOMIC DNA]</scope>
    <source>
        <strain evidence="3">AK93</strain>
    </source>
</reference>
<proteinExistence type="predicted"/>
<name>A0A3E0X349_9GAMM</name>
<evidence type="ECO:0000259" key="1">
    <source>
        <dbReference type="PROSITE" id="PS51833"/>
    </source>
</evidence>
<dbReference type="Proteomes" id="UP000256763">
    <property type="component" value="Unassembled WGS sequence"/>
</dbReference>
<dbReference type="SUPFAM" id="SSF109604">
    <property type="entry name" value="HD-domain/PDEase-like"/>
    <property type="match status" value="1"/>
</dbReference>
<dbReference type="InterPro" id="IPR052340">
    <property type="entry name" value="RNase_Y/CdgJ"/>
</dbReference>
<gene>
    <name evidence="2" type="ORF">CAL65_01320</name>
</gene>
<dbReference type="RefSeq" id="WP_116300584.1">
    <property type="nucleotide sequence ID" value="NZ_NFZV01000001.1"/>
</dbReference>
<dbReference type="Pfam" id="PF08668">
    <property type="entry name" value="HDOD"/>
    <property type="match status" value="1"/>
</dbReference>
<evidence type="ECO:0000313" key="3">
    <source>
        <dbReference type="Proteomes" id="UP000256763"/>
    </source>
</evidence>
<dbReference type="PANTHER" id="PTHR33525">
    <property type="match status" value="1"/>
</dbReference>
<dbReference type="AlphaFoldDB" id="A0A3E0X349"/>
<evidence type="ECO:0000313" key="2">
    <source>
        <dbReference type="EMBL" id="RFA39458.1"/>
    </source>
</evidence>
<keyword evidence="3" id="KW-1185">Reference proteome</keyword>
<comment type="caution">
    <text evidence="2">The sequence shown here is derived from an EMBL/GenBank/DDBJ whole genome shotgun (WGS) entry which is preliminary data.</text>
</comment>
<dbReference type="InterPro" id="IPR006675">
    <property type="entry name" value="HDIG_dom"/>
</dbReference>
<dbReference type="EMBL" id="NFZW01000001">
    <property type="protein sequence ID" value="RFA39458.1"/>
    <property type="molecule type" value="Genomic_DNA"/>
</dbReference>
<feature type="domain" description="HDOD" evidence="1">
    <location>
        <begin position="13"/>
        <end position="208"/>
    </location>
</feature>
<dbReference type="Gene3D" id="1.10.3210.10">
    <property type="entry name" value="Hypothetical protein af1432"/>
    <property type="match status" value="1"/>
</dbReference>
<dbReference type="NCBIfam" id="TIGR00277">
    <property type="entry name" value="HDIG"/>
    <property type="match status" value="1"/>
</dbReference>
<dbReference type="InterPro" id="IPR003607">
    <property type="entry name" value="HD/PDEase_dom"/>
</dbReference>
<dbReference type="PROSITE" id="PS51833">
    <property type="entry name" value="HDOD"/>
    <property type="match status" value="1"/>
</dbReference>
<dbReference type="PANTHER" id="PTHR33525:SF3">
    <property type="entry name" value="RIBONUCLEASE Y"/>
    <property type="match status" value="1"/>
</dbReference>
<dbReference type="InterPro" id="IPR013976">
    <property type="entry name" value="HDOD"/>
</dbReference>